<accession>A0A1G7TL04</accession>
<dbReference type="InterPro" id="IPR036097">
    <property type="entry name" value="HisK_dim/P_sf"/>
</dbReference>
<dbReference type="InterPro" id="IPR050980">
    <property type="entry name" value="2C_sensor_his_kinase"/>
</dbReference>
<evidence type="ECO:0000256" key="15">
    <source>
        <dbReference type="SAM" id="Phobius"/>
    </source>
</evidence>
<feature type="domain" description="Histidine kinase" evidence="16">
    <location>
        <begin position="244"/>
        <end position="447"/>
    </location>
</feature>
<evidence type="ECO:0000256" key="1">
    <source>
        <dbReference type="ARBA" id="ARBA00000085"/>
    </source>
</evidence>
<keyword evidence="14 15" id="KW-0472">Membrane</keyword>
<dbReference type="OrthoDB" id="9804645at2"/>
<dbReference type="PRINTS" id="PR00344">
    <property type="entry name" value="BCTRLSENSOR"/>
</dbReference>
<evidence type="ECO:0000313" key="18">
    <source>
        <dbReference type="EMBL" id="SDG36008.1"/>
    </source>
</evidence>
<dbReference type="AlphaFoldDB" id="A0A1G7TL04"/>
<dbReference type="GO" id="GO:0005886">
    <property type="term" value="C:plasma membrane"/>
    <property type="evidence" value="ECO:0007669"/>
    <property type="project" value="UniProtKB-SubCell"/>
</dbReference>
<proteinExistence type="predicted"/>
<evidence type="ECO:0000256" key="10">
    <source>
        <dbReference type="ARBA" id="ARBA00022777"/>
    </source>
</evidence>
<gene>
    <name evidence="18" type="ORF">SAMN05421742_10132</name>
</gene>
<dbReference type="InterPro" id="IPR005467">
    <property type="entry name" value="His_kinase_dom"/>
</dbReference>
<name>A0A1G7TL04_9PROT</name>
<feature type="transmembrane region" description="Helical" evidence="15">
    <location>
        <begin position="163"/>
        <end position="183"/>
    </location>
</feature>
<dbReference type="SUPFAM" id="SSF55874">
    <property type="entry name" value="ATPase domain of HSP90 chaperone/DNA topoisomerase II/histidine kinase"/>
    <property type="match status" value="1"/>
</dbReference>
<evidence type="ECO:0000256" key="2">
    <source>
        <dbReference type="ARBA" id="ARBA00004429"/>
    </source>
</evidence>
<dbReference type="Gene3D" id="3.30.565.10">
    <property type="entry name" value="Histidine kinase-like ATPase, C-terminal domain"/>
    <property type="match status" value="1"/>
</dbReference>
<keyword evidence="8 15" id="KW-0812">Transmembrane</keyword>
<comment type="subcellular location">
    <subcellularLocation>
        <location evidence="2">Cell inner membrane</location>
        <topology evidence="2">Multi-pass membrane protein</topology>
    </subcellularLocation>
</comment>
<evidence type="ECO:0000256" key="3">
    <source>
        <dbReference type="ARBA" id="ARBA00012438"/>
    </source>
</evidence>
<sequence>MTIFGTPRLLRRLSPKGLLARSLLIIVAPLILVQVITAYVFYDRHWDTITRRLTNALAGEIALVLDEAAHHPEELQRLHATAGLYLQLSFDYQEGRVLPNQPLRLTSALARNMAAALEERVRRPFLMDLERPDGKVRIDIQLPRGVLVVTTEQKRISSFTADLLIYWMVGASVLLFALATLFMRNQVRSVRRLAAAADAFGKGREIGQFKIEGAREVRQAAQAFNLMRERIGRQVAQRTEMLAGVSHDLRTPLTRMKLQLSLARRHPDSGLGADGLDDLLDDVAEMERMVEAYLAFARGEGTEAPVPTDLAGLIEEVVGRFRRHGALVDLHLERSLTLPLKVQAVDRCLSNLLANASRFARHVSVRLGERQGAAEILIDDDGPGIPEAEREEVFRPFHRVERSRNPATGGCGLGLTIARDVVRGHGGEIALLDSPLGGLRVRVRLPL</sequence>
<keyword evidence="12 15" id="KW-1133">Transmembrane helix</keyword>
<dbReference type="GO" id="GO:0000155">
    <property type="term" value="F:phosphorelay sensor kinase activity"/>
    <property type="evidence" value="ECO:0007669"/>
    <property type="project" value="InterPro"/>
</dbReference>
<evidence type="ECO:0000256" key="6">
    <source>
        <dbReference type="ARBA" id="ARBA00022553"/>
    </source>
</evidence>
<evidence type="ECO:0000256" key="12">
    <source>
        <dbReference type="ARBA" id="ARBA00022989"/>
    </source>
</evidence>
<feature type="transmembrane region" description="Helical" evidence="15">
    <location>
        <begin position="20"/>
        <end position="42"/>
    </location>
</feature>
<evidence type="ECO:0000256" key="11">
    <source>
        <dbReference type="ARBA" id="ARBA00022840"/>
    </source>
</evidence>
<evidence type="ECO:0000256" key="4">
    <source>
        <dbReference type="ARBA" id="ARBA00022475"/>
    </source>
</evidence>
<evidence type="ECO:0000313" key="19">
    <source>
        <dbReference type="Proteomes" id="UP000217076"/>
    </source>
</evidence>
<organism evidence="18 19">
    <name type="scientific">Roseospirillum parvum</name>
    <dbReference type="NCBI Taxonomy" id="83401"/>
    <lineage>
        <taxon>Bacteria</taxon>
        <taxon>Pseudomonadati</taxon>
        <taxon>Pseudomonadota</taxon>
        <taxon>Alphaproteobacteria</taxon>
        <taxon>Rhodospirillales</taxon>
        <taxon>Rhodospirillaceae</taxon>
        <taxon>Roseospirillum</taxon>
    </lineage>
</organism>
<dbReference type="SMART" id="SM00388">
    <property type="entry name" value="HisKA"/>
    <property type="match status" value="1"/>
</dbReference>
<keyword evidence="5" id="KW-0997">Cell inner membrane</keyword>
<comment type="catalytic activity">
    <reaction evidence="1">
        <text>ATP + protein L-histidine = ADP + protein N-phospho-L-histidine.</text>
        <dbReference type="EC" id="2.7.13.3"/>
    </reaction>
</comment>
<dbReference type="PANTHER" id="PTHR44936">
    <property type="entry name" value="SENSOR PROTEIN CREC"/>
    <property type="match status" value="1"/>
</dbReference>
<dbReference type="Pfam" id="PF02518">
    <property type="entry name" value="HATPase_c"/>
    <property type="match status" value="1"/>
</dbReference>
<dbReference type="InterPro" id="IPR004358">
    <property type="entry name" value="Sig_transdc_His_kin-like_C"/>
</dbReference>
<keyword evidence="6" id="KW-0597">Phosphoprotein</keyword>
<keyword evidence="19" id="KW-1185">Reference proteome</keyword>
<keyword evidence="11" id="KW-0067">ATP-binding</keyword>
<keyword evidence="4" id="KW-1003">Cell membrane</keyword>
<dbReference type="PROSITE" id="PS50885">
    <property type="entry name" value="HAMP"/>
    <property type="match status" value="1"/>
</dbReference>
<dbReference type="CDD" id="cd06225">
    <property type="entry name" value="HAMP"/>
    <property type="match status" value="1"/>
</dbReference>
<dbReference type="InterPro" id="IPR003661">
    <property type="entry name" value="HisK_dim/P_dom"/>
</dbReference>
<dbReference type="InterPro" id="IPR003594">
    <property type="entry name" value="HATPase_dom"/>
</dbReference>
<evidence type="ECO:0000259" key="17">
    <source>
        <dbReference type="PROSITE" id="PS50885"/>
    </source>
</evidence>
<dbReference type="PROSITE" id="PS50109">
    <property type="entry name" value="HIS_KIN"/>
    <property type="match status" value="1"/>
</dbReference>
<evidence type="ECO:0000256" key="7">
    <source>
        <dbReference type="ARBA" id="ARBA00022679"/>
    </source>
</evidence>
<protein>
    <recommendedName>
        <fullName evidence="3">histidine kinase</fullName>
        <ecNumber evidence="3">2.7.13.3</ecNumber>
    </recommendedName>
</protein>
<keyword evidence="9" id="KW-0547">Nucleotide-binding</keyword>
<reference evidence="19" key="1">
    <citation type="submission" date="2016-10" db="EMBL/GenBank/DDBJ databases">
        <authorList>
            <person name="Varghese N."/>
            <person name="Submissions S."/>
        </authorList>
    </citation>
    <scope>NUCLEOTIDE SEQUENCE [LARGE SCALE GENOMIC DNA]</scope>
    <source>
        <strain evidence="19">930I</strain>
    </source>
</reference>
<keyword evidence="7" id="KW-0808">Transferase</keyword>
<dbReference type="EC" id="2.7.13.3" evidence="3"/>
<feature type="domain" description="HAMP" evidence="17">
    <location>
        <begin position="184"/>
        <end position="236"/>
    </location>
</feature>
<dbReference type="InterPro" id="IPR003660">
    <property type="entry name" value="HAMP_dom"/>
</dbReference>
<dbReference type="RefSeq" id="WP_092613914.1">
    <property type="nucleotide sequence ID" value="NZ_FNCV01000001.1"/>
</dbReference>
<evidence type="ECO:0000259" key="16">
    <source>
        <dbReference type="PROSITE" id="PS50109"/>
    </source>
</evidence>
<dbReference type="Pfam" id="PF00512">
    <property type="entry name" value="HisKA"/>
    <property type="match status" value="1"/>
</dbReference>
<dbReference type="CDD" id="cd00082">
    <property type="entry name" value="HisKA"/>
    <property type="match status" value="1"/>
</dbReference>
<evidence type="ECO:0000256" key="9">
    <source>
        <dbReference type="ARBA" id="ARBA00022741"/>
    </source>
</evidence>
<dbReference type="PANTHER" id="PTHR44936:SF5">
    <property type="entry name" value="SENSOR HISTIDINE KINASE ENVZ"/>
    <property type="match status" value="1"/>
</dbReference>
<dbReference type="Gene3D" id="6.10.340.10">
    <property type="match status" value="1"/>
</dbReference>
<dbReference type="InterPro" id="IPR036890">
    <property type="entry name" value="HATPase_C_sf"/>
</dbReference>
<dbReference type="Gene3D" id="1.10.287.130">
    <property type="match status" value="1"/>
</dbReference>
<dbReference type="SMART" id="SM00387">
    <property type="entry name" value="HATPase_c"/>
    <property type="match status" value="1"/>
</dbReference>
<evidence type="ECO:0000256" key="14">
    <source>
        <dbReference type="ARBA" id="ARBA00023136"/>
    </source>
</evidence>
<dbReference type="GO" id="GO:0005524">
    <property type="term" value="F:ATP binding"/>
    <property type="evidence" value="ECO:0007669"/>
    <property type="project" value="UniProtKB-KW"/>
</dbReference>
<dbReference type="SUPFAM" id="SSF47384">
    <property type="entry name" value="Homodimeric domain of signal transducing histidine kinase"/>
    <property type="match status" value="1"/>
</dbReference>
<dbReference type="Proteomes" id="UP000217076">
    <property type="component" value="Unassembled WGS sequence"/>
</dbReference>
<evidence type="ECO:0000256" key="13">
    <source>
        <dbReference type="ARBA" id="ARBA00023012"/>
    </source>
</evidence>
<evidence type="ECO:0000256" key="5">
    <source>
        <dbReference type="ARBA" id="ARBA00022519"/>
    </source>
</evidence>
<dbReference type="Pfam" id="PF00672">
    <property type="entry name" value="HAMP"/>
    <property type="match status" value="1"/>
</dbReference>
<keyword evidence="13" id="KW-0902">Two-component regulatory system</keyword>
<dbReference type="EMBL" id="FNCV01000001">
    <property type="protein sequence ID" value="SDG36008.1"/>
    <property type="molecule type" value="Genomic_DNA"/>
</dbReference>
<keyword evidence="10 18" id="KW-0418">Kinase</keyword>
<dbReference type="SMART" id="SM00304">
    <property type="entry name" value="HAMP"/>
    <property type="match status" value="1"/>
</dbReference>
<dbReference type="STRING" id="83401.SAMN05421742_10132"/>
<evidence type="ECO:0000256" key="8">
    <source>
        <dbReference type="ARBA" id="ARBA00022692"/>
    </source>
</evidence>